<dbReference type="EMBL" id="PP758915">
    <property type="protein sequence ID" value="XCH44134.1"/>
    <property type="molecule type" value="Genomic_DNA"/>
</dbReference>
<organism evidence="1">
    <name type="scientific">Mycobacterium phage TwoPeat</name>
    <dbReference type="NCBI Taxonomy" id="3158882"/>
    <lineage>
        <taxon>Viruses</taxon>
        <taxon>Duplodnaviria</taxon>
        <taxon>Heunggongvirae</taxon>
        <taxon>Uroviricota</taxon>
        <taxon>Caudoviricetes</taxon>
    </lineage>
</organism>
<sequence>MAARKAARSGLRLSGMSPGRELMVYAHDHYCNTVHAAGPEPCPDPGRGESQQLTITDVIDELQRIRDEFGDLPVRTGGPEGDEVWSVWVTDLGPLSAVIG</sequence>
<proteinExistence type="predicted"/>
<accession>A0AAU8GT43</accession>
<evidence type="ECO:0008006" key="2">
    <source>
        <dbReference type="Google" id="ProtNLM"/>
    </source>
</evidence>
<evidence type="ECO:0000313" key="1">
    <source>
        <dbReference type="EMBL" id="XCH44134.1"/>
    </source>
</evidence>
<protein>
    <recommendedName>
        <fullName evidence="2">Helicase</fullName>
    </recommendedName>
</protein>
<reference evidence="1" key="1">
    <citation type="submission" date="2024-05" db="EMBL/GenBank/DDBJ databases">
        <authorList>
            <person name="Angeles D.G."/>
            <person name="Arvik A.J."/>
            <person name="Ashton K.E."/>
            <person name="Baker A.G."/>
            <person name="Benitez E."/>
            <person name="Boateng E.S."/>
            <person name="Bopp L.A."/>
            <person name="Canales M.Y."/>
            <person name="Cho C.S."/>
            <person name="Denby A.C."/>
            <person name="Ferrell L.E."/>
            <person name="Gates K.A."/>
            <person name="Goitom S."/>
            <person name="Griffith A.H."/>
            <person name="Hassan A.M."/>
            <person name="James S.C."/>
            <person name="Javed S.A."/>
            <person name="Jordan A.B."/>
            <person name="Kershner D.C."/>
            <person name="Kudva A.P."/>
            <person name="Liu S."/>
            <person name="Loosemore S.B."/>
            <person name="Lyle H.E."/>
            <person name="Mahmud R."/>
            <person name="Martey A."/>
            <person name="Martin B.S."/>
            <person name="Martin C.E."/>
            <person name="Martin G.J."/>
            <person name="McClellan E."/>
            <person name="Paladino M.R."/>
            <person name="Papa A.R."/>
            <person name="Perez K."/>
            <person name="Rhodes B.E."/>
            <person name="Riddervold E.J."/>
            <person name="Roudabush H."/>
            <person name="Ruiz I.A."/>
            <person name="Russell E.L."/>
            <person name="Sams C.E."/>
            <person name="Shin S."/>
            <person name="Smith G.L."/>
            <person name="Snowman J.L."/>
            <person name="Timberlake T."/>
            <person name="Tucker Z.R."/>
            <person name="Vashistha N."/>
            <person name="Voshell S.M."/>
            <person name="Vuppala S."/>
            <person name="Wallace A.L."/>
            <person name="Ko C."/>
            <person name="Russell D.A."/>
            <person name="Jacobs-Sera D."/>
            <person name="Hatfull G.F."/>
        </authorList>
    </citation>
    <scope>NUCLEOTIDE SEQUENCE</scope>
</reference>
<gene>
    <name evidence="1" type="primary">1</name>
    <name evidence="1" type="ORF">SEA_TWOPEAT_1</name>
</gene>
<name>A0AAU8GT43_9CAUD</name>